<dbReference type="InterPro" id="IPR029044">
    <property type="entry name" value="Nucleotide-diphossugar_trans"/>
</dbReference>
<keyword evidence="3" id="KW-1185">Reference proteome</keyword>
<dbReference type="PANTHER" id="PTHR48090">
    <property type="entry name" value="UNDECAPRENYL-PHOSPHATE 4-DEOXY-4-FORMAMIDO-L-ARABINOSE TRANSFERASE-RELATED"/>
    <property type="match status" value="1"/>
</dbReference>
<feature type="domain" description="Glycosyltransferase 2-like" evidence="1">
    <location>
        <begin position="4"/>
        <end position="161"/>
    </location>
</feature>
<dbReference type="CDD" id="cd04179">
    <property type="entry name" value="DPM_DPG-synthase_like"/>
    <property type="match status" value="1"/>
</dbReference>
<dbReference type="PANTHER" id="PTHR48090:SF7">
    <property type="entry name" value="RFBJ PROTEIN"/>
    <property type="match status" value="1"/>
</dbReference>
<gene>
    <name evidence="2" type="ORF">ACFL27_01160</name>
</gene>
<evidence type="ECO:0000259" key="1">
    <source>
        <dbReference type="Pfam" id="PF00535"/>
    </source>
</evidence>
<name>A0ABV6YRH9_UNCC1</name>
<dbReference type="EMBL" id="JBHPBY010000007">
    <property type="protein sequence ID" value="MFC1848790.1"/>
    <property type="molecule type" value="Genomic_DNA"/>
</dbReference>
<dbReference type="Pfam" id="PF00535">
    <property type="entry name" value="Glycos_transf_2"/>
    <property type="match status" value="1"/>
</dbReference>
<evidence type="ECO:0000313" key="2">
    <source>
        <dbReference type="EMBL" id="MFC1848790.1"/>
    </source>
</evidence>
<dbReference type="Gene3D" id="3.90.550.10">
    <property type="entry name" value="Spore Coat Polysaccharide Biosynthesis Protein SpsA, Chain A"/>
    <property type="match status" value="1"/>
</dbReference>
<protein>
    <submittedName>
        <fullName evidence="2">Glycosyltransferase family 2 protein</fullName>
    </submittedName>
</protein>
<dbReference type="InterPro" id="IPR001173">
    <property type="entry name" value="Glyco_trans_2-like"/>
</dbReference>
<accession>A0ABV6YRH9</accession>
<proteinExistence type="predicted"/>
<comment type="caution">
    <text evidence="2">The sequence shown here is derived from an EMBL/GenBank/DDBJ whole genome shotgun (WGS) entry which is preliminary data.</text>
</comment>
<sequence length="230" mass="26566">MKVSIIIPAHNELPTLPTILEKVKKLDVNSEIIVVDDGSSDHTADFLQQLKDETIIPLFNDRNMGKGYSIRRALSIVQGDIIAIQDADLEYDPNDLLACLKPFESGAQVVYGSRILNPDNKMSYLRYYLGGRFITFFTNFIFWSHITDEPTCYKLFRKEIIPILDLKCNGFEFCPEITAKLLRLKIPIVEIPISYEPRSFSQGKKINWKDGVKALMILLKYRFFWHKTLK</sequence>
<dbReference type="Proteomes" id="UP001594351">
    <property type="component" value="Unassembled WGS sequence"/>
</dbReference>
<organism evidence="2 3">
    <name type="scientific">candidate division CSSED10-310 bacterium</name>
    <dbReference type="NCBI Taxonomy" id="2855610"/>
    <lineage>
        <taxon>Bacteria</taxon>
        <taxon>Bacteria division CSSED10-310</taxon>
    </lineage>
</organism>
<evidence type="ECO:0000313" key="3">
    <source>
        <dbReference type="Proteomes" id="UP001594351"/>
    </source>
</evidence>
<dbReference type="SUPFAM" id="SSF53448">
    <property type="entry name" value="Nucleotide-diphospho-sugar transferases"/>
    <property type="match status" value="1"/>
</dbReference>
<dbReference type="InterPro" id="IPR050256">
    <property type="entry name" value="Glycosyltransferase_2"/>
</dbReference>
<reference evidence="2 3" key="1">
    <citation type="submission" date="2024-09" db="EMBL/GenBank/DDBJ databases">
        <title>Laminarin stimulates single cell rates of sulfate reduction while oxygen inhibits transcriptomic activity in coastal marine sediment.</title>
        <authorList>
            <person name="Lindsay M."/>
            <person name="Orcutt B."/>
            <person name="Emerson D."/>
            <person name="Stepanauskas R."/>
            <person name="D'Angelo T."/>
        </authorList>
    </citation>
    <scope>NUCLEOTIDE SEQUENCE [LARGE SCALE GENOMIC DNA]</scope>
    <source>
        <strain evidence="2">SAG AM-311-K15</strain>
    </source>
</reference>